<feature type="coiled-coil region" evidence="2">
    <location>
        <begin position="67"/>
        <end position="115"/>
    </location>
</feature>
<name>A0A6F9D8V8_9ASCI</name>
<evidence type="ECO:0000313" key="5">
    <source>
        <dbReference type="EMBL" id="CAB3228772.1"/>
    </source>
</evidence>
<evidence type="ECO:0000256" key="1">
    <source>
        <dbReference type="ARBA" id="ARBA00023054"/>
    </source>
</evidence>
<feature type="compositionally biased region" description="Pro residues" evidence="3">
    <location>
        <begin position="161"/>
        <end position="170"/>
    </location>
</feature>
<feature type="domain" description="CCDC92/74 N-terminal" evidence="4">
    <location>
        <begin position="9"/>
        <end position="61"/>
    </location>
</feature>
<evidence type="ECO:0000256" key="3">
    <source>
        <dbReference type="SAM" id="MobiDB-lite"/>
    </source>
</evidence>
<organism evidence="5">
    <name type="scientific">Phallusia mammillata</name>
    <dbReference type="NCBI Taxonomy" id="59560"/>
    <lineage>
        <taxon>Eukaryota</taxon>
        <taxon>Metazoa</taxon>
        <taxon>Chordata</taxon>
        <taxon>Tunicata</taxon>
        <taxon>Ascidiacea</taxon>
        <taxon>Phlebobranchia</taxon>
        <taxon>Ascidiidae</taxon>
        <taxon>Phallusia</taxon>
    </lineage>
</organism>
<feature type="compositionally biased region" description="Polar residues" evidence="3">
    <location>
        <begin position="205"/>
        <end position="220"/>
    </location>
</feature>
<dbReference type="InterPro" id="IPR039496">
    <property type="entry name" value="CCDC92/74_N"/>
</dbReference>
<keyword evidence="1 2" id="KW-0175">Coiled coil</keyword>
<dbReference type="EMBL" id="LR783707">
    <property type="protein sequence ID" value="CAB3228772.1"/>
    <property type="molecule type" value="mRNA"/>
</dbReference>
<reference evidence="5" key="1">
    <citation type="submission" date="2020-04" db="EMBL/GenBank/DDBJ databases">
        <authorList>
            <person name="Neveu A P."/>
        </authorList>
    </citation>
    <scope>NUCLEOTIDE SEQUENCE</scope>
    <source>
        <tissue evidence="5">Whole embryo</tissue>
    </source>
</reference>
<feature type="region of interest" description="Disordered" evidence="3">
    <location>
        <begin position="159"/>
        <end position="225"/>
    </location>
</feature>
<evidence type="ECO:0000259" key="4">
    <source>
        <dbReference type="Pfam" id="PF14916"/>
    </source>
</evidence>
<proteinExistence type="evidence at transcript level"/>
<protein>
    <submittedName>
        <fullName evidence="5">Coiled-coil domain-containing protein 92-like</fullName>
    </submittedName>
</protein>
<dbReference type="PANTHER" id="PTHR14882">
    <property type="entry name" value="COILED-COIL DOMAIN-CONTAINING 74A"/>
    <property type="match status" value="1"/>
</dbReference>
<feature type="region of interest" description="Disordered" evidence="3">
    <location>
        <begin position="257"/>
        <end position="320"/>
    </location>
</feature>
<evidence type="ECO:0000256" key="2">
    <source>
        <dbReference type="SAM" id="Coils"/>
    </source>
</evidence>
<gene>
    <name evidence="5" type="primary">Ccdc92</name>
</gene>
<sequence length="320" mass="35954">MASTENLQMQLQSARKSILFMETQHASTLKGLHKEIQHLQKKCSELTFDLAMKSADNSEAKVDHDKVSHLETEVADLLQEKISLMQEIEMRDRQLVELEEHAKEQERKYLNEIKTKKHKIAAVINELDARATTIAYLSTQLHQANSKLNKLQRHDAKAFAPTPPAQPRPPSSRRLHQTSKSTDASIRPASTDAQTGQYSFIGKTTPYQHRPSSSSSAEQVQRSEQKIKAFKPCFVPSPMPDPAPFLYAGEKLAEESPPIRPSVLPPIGNSLDSRGKDDNGNLQQSHSAVKYPAKPVPERLALGRAITSNRKTHRNEVRDY</sequence>
<accession>A0A6F9D8V8</accession>
<dbReference type="Pfam" id="PF14916">
    <property type="entry name" value="CCDC92"/>
    <property type="match status" value="1"/>
</dbReference>
<dbReference type="AlphaFoldDB" id="A0A6F9D8V8"/>
<dbReference type="PANTHER" id="PTHR14882:SF1">
    <property type="entry name" value="CCDC92 DOMAIN-CONTAINING PROTEIN"/>
    <property type="match status" value="1"/>
</dbReference>
<dbReference type="InterPro" id="IPR040370">
    <property type="entry name" value="CCDC74A/CCDC74B/CCDC92"/>
</dbReference>